<gene>
    <name evidence="1" type="ORF">SAMN02745215_00516</name>
</gene>
<protein>
    <submittedName>
        <fullName evidence="1">Uncharacterized protein</fullName>
    </submittedName>
</protein>
<organism evidence="1 2">
    <name type="scientific">Desulfitobacterium chlororespirans DSM 11544</name>
    <dbReference type="NCBI Taxonomy" id="1121395"/>
    <lineage>
        <taxon>Bacteria</taxon>
        <taxon>Bacillati</taxon>
        <taxon>Bacillota</taxon>
        <taxon>Clostridia</taxon>
        <taxon>Eubacteriales</taxon>
        <taxon>Desulfitobacteriaceae</taxon>
        <taxon>Desulfitobacterium</taxon>
    </lineage>
</organism>
<dbReference type="AlphaFoldDB" id="A0A1M7S4B1"/>
<dbReference type="EMBL" id="FRDN01000003">
    <property type="protein sequence ID" value="SHN53281.1"/>
    <property type="molecule type" value="Genomic_DNA"/>
</dbReference>
<dbReference type="RefSeq" id="WP_072771113.1">
    <property type="nucleotide sequence ID" value="NZ_FRDN01000003.1"/>
</dbReference>
<name>A0A1M7S4B1_9FIRM</name>
<reference evidence="2" key="1">
    <citation type="submission" date="2016-12" db="EMBL/GenBank/DDBJ databases">
        <authorList>
            <person name="Varghese N."/>
            <person name="Submissions S."/>
        </authorList>
    </citation>
    <scope>NUCLEOTIDE SEQUENCE [LARGE SCALE GENOMIC DNA]</scope>
    <source>
        <strain evidence="2">DSM 11544</strain>
    </source>
</reference>
<dbReference type="Proteomes" id="UP000184010">
    <property type="component" value="Unassembled WGS sequence"/>
</dbReference>
<evidence type="ECO:0000313" key="1">
    <source>
        <dbReference type="EMBL" id="SHN53281.1"/>
    </source>
</evidence>
<sequence length="304" mass="34286">MSIVNNANRDVFVGEMANNVLNEKDGTLFGFAYLENAAVHYYAAASEAPAFLLQLSKMTEKVICTPIATITQKSLTIHPENQAASPLQDILQQNYPESYFAFLTYFNEAASHNSAEPILKRYLTAFPPKTARSLSQANYALVNFAYCSKRLHRAGYLELLQRIPYSPPTGLPALDRFDFQPLWGIGYFLPDHTLAYYSNAYLPNVLKKKFSLETERLIVSPVFSQSYALSEPSSPSIKGRHDHFRNLLKETLSLNYMLTLQELKRLPSPINTMAFQKCLSQATPHLTESSLRAIGFYSDMWGCP</sequence>
<evidence type="ECO:0000313" key="2">
    <source>
        <dbReference type="Proteomes" id="UP000184010"/>
    </source>
</evidence>
<keyword evidence="2" id="KW-1185">Reference proteome</keyword>
<accession>A0A1M7S4B1</accession>
<proteinExistence type="predicted"/>
<dbReference type="STRING" id="1121395.SAMN02745215_00516"/>